<accession>A0A5B9E0W1</accession>
<evidence type="ECO:0000313" key="2">
    <source>
        <dbReference type="EMBL" id="QEE24575.1"/>
    </source>
</evidence>
<proteinExistence type="predicted"/>
<keyword evidence="1" id="KW-1133">Transmembrane helix</keyword>
<dbReference type="RefSeq" id="WP_147627166.1">
    <property type="nucleotide sequence ID" value="NZ_CP042807.1"/>
</dbReference>
<evidence type="ECO:0000313" key="3">
    <source>
        <dbReference type="Proteomes" id="UP000321807"/>
    </source>
</evidence>
<protein>
    <submittedName>
        <fullName evidence="2">Uncharacterized protein</fullName>
    </submittedName>
</protein>
<dbReference type="AlphaFoldDB" id="A0A5B9E0W1"/>
<name>A0A5B9E0W1_9GAMM</name>
<feature type="transmembrane region" description="Helical" evidence="1">
    <location>
        <begin position="28"/>
        <end position="48"/>
    </location>
</feature>
<keyword evidence="1" id="KW-0472">Membrane</keyword>
<dbReference type="EMBL" id="CP042807">
    <property type="protein sequence ID" value="QEE24575.1"/>
    <property type="molecule type" value="Genomic_DNA"/>
</dbReference>
<feature type="transmembrane region" description="Helical" evidence="1">
    <location>
        <begin position="60"/>
        <end position="79"/>
    </location>
</feature>
<organism evidence="2 3">
    <name type="scientific">Rhodanobacter glycinis</name>
    <dbReference type="NCBI Taxonomy" id="582702"/>
    <lineage>
        <taxon>Bacteria</taxon>
        <taxon>Pseudomonadati</taxon>
        <taxon>Pseudomonadota</taxon>
        <taxon>Gammaproteobacteria</taxon>
        <taxon>Lysobacterales</taxon>
        <taxon>Rhodanobacteraceae</taxon>
        <taxon>Rhodanobacter</taxon>
    </lineage>
</organism>
<dbReference type="Proteomes" id="UP000321807">
    <property type="component" value="Chromosome"/>
</dbReference>
<gene>
    <name evidence="2" type="ORF">CS053_08705</name>
</gene>
<evidence type="ECO:0000256" key="1">
    <source>
        <dbReference type="SAM" id="Phobius"/>
    </source>
</evidence>
<sequence>MNRIRALLLSLFSERDNATPDVVRVVGGLLAFVGGIEFLWLSAWDVIVNKQPFAHEHFGAGLSLVIAALGAAVAAKALTEKH</sequence>
<reference evidence="2 3" key="1">
    <citation type="submission" date="2019-08" db="EMBL/GenBank/DDBJ databases">
        <title>Complete genome sequence of Rhodanobacter glycinis strain T01E-68 isolated from tomato root.</title>
        <authorList>
            <person name="Weon H.-Y."/>
            <person name="Lee S.A."/>
        </authorList>
    </citation>
    <scope>NUCLEOTIDE SEQUENCE [LARGE SCALE GENOMIC DNA]</scope>
    <source>
        <strain evidence="2 3">T01E-68</strain>
    </source>
</reference>
<dbReference type="KEGG" id="rgl:CS053_08705"/>
<keyword evidence="1" id="KW-0812">Transmembrane</keyword>